<protein>
    <recommendedName>
        <fullName evidence="1">non-specific serine/threonine protein kinase</fullName>
        <ecNumber evidence="1">2.7.11.1</ecNumber>
    </recommendedName>
</protein>
<feature type="binding site" evidence="7">
    <location>
        <position position="40"/>
    </location>
    <ligand>
        <name>ATP</name>
        <dbReference type="ChEBI" id="CHEBI:30616"/>
    </ligand>
</feature>
<dbReference type="PROSITE" id="PS00107">
    <property type="entry name" value="PROTEIN_KINASE_ATP"/>
    <property type="match status" value="1"/>
</dbReference>
<comment type="caution">
    <text evidence="11">The sequence shown here is derived from an EMBL/GenBank/DDBJ whole genome shotgun (WGS) entry which is preliminary data.</text>
</comment>
<dbReference type="PANTHER" id="PTHR43289:SF6">
    <property type="entry name" value="SERINE_THREONINE-PROTEIN KINASE NEKL-3"/>
    <property type="match status" value="1"/>
</dbReference>
<feature type="compositionally biased region" description="Polar residues" evidence="8">
    <location>
        <begin position="402"/>
        <end position="420"/>
    </location>
</feature>
<reference evidence="11 12" key="1">
    <citation type="submission" date="2021-03" db="EMBL/GenBank/DDBJ databases">
        <title>Sequencing the genomes of 1000 actinobacteria strains.</title>
        <authorList>
            <person name="Klenk H.-P."/>
        </authorList>
    </citation>
    <scope>NUCLEOTIDE SEQUENCE [LARGE SCALE GENOMIC DNA]</scope>
    <source>
        <strain evidence="11 12">DSM 45516</strain>
    </source>
</reference>
<dbReference type="CDD" id="cd14014">
    <property type="entry name" value="STKc_PknB_like"/>
    <property type="match status" value="1"/>
</dbReference>
<evidence type="ECO:0000313" key="11">
    <source>
        <dbReference type="EMBL" id="MBP2193866.1"/>
    </source>
</evidence>
<keyword evidence="2 11" id="KW-0723">Serine/threonine-protein kinase</keyword>
<dbReference type="InterPro" id="IPR000719">
    <property type="entry name" value="Prot_kinase_dom"/>
</dbReference>
<evidence type="ECO:0000259" key="10">
    <source>
        <dbReference type="PROSITE" id="PS50011"/>
    </source>
</evidence>
<accession>A0ABS4QQ80</accession>
<feature type="region of interest" description="Disordered" evidence="8">
    <location>
        <begin position="285"/>
        <end position="345"/>
    </location>
</feature>
<evidence type="ECO:0000256" key="1">
    <source>
        <dbReference type="ARBA" id="ARBA00012513"/>
    </source>
</evidence>
<dbReference type="InterPro" id="IPR017441">
    <property type="entry name" value="Protein_kinase_ATP_BS"/>
</dbReference>
<feature type="transmembrane region" description="Helical" evidence="9">
    <location>
        <begin position="539"/>
        <end position="557"/>
    </location>
</feature>
<evidence type="ECO:0000256" key="8">
    <source>
        <dbReference type="SAM" id="MobiDB-lite"/>
    </source>
</evidence>
<keyword evidence="4 7" id="KW-0547">Nucleotide-binding</keyword>
<proteinExistence type="predicted"/>
<dbReference type="Gene3D" id="1.10.510.10">
    <property type="entry name" value="Transferase(Phosphotransferase) domain 1"/>
    <property type="match status" value="1"/>
</dbReference>
<dbReference type="PROSITE" id="PS50011">
    <property type="entry name" value="PROTEIN_KINASE_DOM"/>
    <property type="match status" value="1"/>
</dbReference>
<dbReference type="Proteomes" id="UP001519325">
    <property type="component" value="Unassembled WGS sequence"/>
</dbReference>
<evidence type="ECO:0000256" key="2">
    <source>
        <dbReference type="ARBA" id="ARBA00022527"/>
    </source>
</evidence>
<evidence type="ECO:0000313" key="12">
    <source>
        <dbReference type="Proteomes" id="UP001519325"/>
    </source>
</evidence>
<evidence type="ECO:0000256" key="3">
    <source>
        <dbReference type="ARBA" id="ARBA00022679"/>
    </source>
</evidence>
<keyword evidence="9" id="KW-0472">Membrane</keyword>
<evidence type="ECO:0000256" key="9">
    <source>
        <dbReference type="SAM" id="Phobius"/>
    </source>
</evidence>
<keyword evidence="12" id="KW-1185">Reference proteome</keyword>
<sequence>MLDRGDVFAGYRIEGALGRGGMGAVYLARRPGMPRAVALKLLNPDVSADPEIRARFEDEAEVVARLHHPGIVAVYDSGIDDARLWMAMQYVDGRDATVVSPHSLPPERVIALAGSTAAALDYAHHAGVLHRDVKPANILLARPTRTSPEAALLTDFGIARLRDEPGCPTPTGTVLATLAYAAPEQLRGLPLDHRSDQYSLACTLFRMLTGTLPHAATNPAAMIKGHLHDPPHPVATLRPDLPTTLDKVMTRALAKQPTDRYPTCTDFIAAIRQAFTGTKHPRTLAEFPAPDVAPPVSEWRPSATDSHPSNAASDLPAPSSQRALPVGNQRLDDESPTTRIPITAELSAAATFPAVSAERRSPGESSVPVWVGASQPREEFGALRVPLFDETVSAAGGLPPSIVTSSTEAGASSDESNSIGRSDMRWSLDEFQTTDEFESPTARIGLAAEELAFSVAFESSDEELSPEKRPHLIPASAQLSASTPLGSEALLPKESRPLGTGVPRMKVVPRVVSAEEIRSPAVSRPPSRQRTTAAYRSRWGYIAIILAALLIVLISIFG</sequence>
<dbReference type="PANTHER" id="PTHR43289">
    <property type="entry name" value="MITOGEN-ACTIVATED PROTEIN KINASE KINASE KINASE 20-RELATED"/>
    <property type="match status" value="1"/>
</dbReference>
<name>A0ABS4QQ80_9NOCA</name>
<keyword evidence="5 11" id="KW-0418">Kinase</keyword>
<dbReference type="EC" id="2.7.11.1" evidence="1"/>
<evidence type="ECO:0000256" key="7">
    <source>
        <dbReference type="PROSITE-ProRule" id="PRU10141"/>
    </source>
</evidence>
<dbReference type="SUPFAM" id="SSF56112">
    <property type="entry name" value="Protein kinase-like (PK-like)"/>
    <property type="match status" value="1"/>
</dbReference>
<dbReference type="RefSeq" id="WP_209897066.1">
    <property type="nucleotide sequence ID" value="NZ_JAGGMR010000001.1"/>
</dbReference>
<gene>
    <name evidence="11" type="ORF">BJ987_006767</name>
</gene>
<dbReference type="GO" id="GO:0004674">
    <property type="term" value="F:protein serine/threonine kinase activity"/>
    <property type="evidence" value="ECO:0007669"/>
    <property type="project" value="UniProtKB-KW"/>
</dbReference>
<dbReference type="Pfam" id="PF00069">
    <property type="entry name" value="Pkinase"/>
    <property type="match status" value="1"/>
</dbReference>
<dbReference type="InterPro" id="IPR011009">
    <property type="entry name" value="Kinase-like_dom_sf"/>
</dbReference>
<organism evidence="11 12">
    <name type="scientific">Nocardia goodfellowii</name>
    <dbReference type="NCBI Taxonomy" id="882446"/>
    <lineage>
        <taxon>Bacteria</taxon>
        <taxon>Bacillati</taxon>
        <taxon>Actinomycetota</taxon>
        <taxon>Actinomycetes</taxon>
        <taxon>Mycobacteriales</taxon>
        <taxon>Nocardiaceae</taxon>
        <taxon>Nocardia</taxon>
    </lineage>
</organism>
<keyword evidence="6 7" id="KW-0067">ATP-binding</keyword>
<dbReference type="Gene3D" id="3.30.200.20">
    <property type="entry name" value="Phosphorylase Kinase, domain 1"/>
    <property type="match status" value="1"/>
</dbReference>
<evidence type="ECO:0000256" key="4">
    <source>
        <dbReference type="ARBA" id="ARBA00022741"/>
    </source>
</evidence>
<dbReference type="InterPro" id="IPR008271">
    <property type="entry name" value="Ser/Thr_kinase_AS"/>
</dbReference>
<evidence type="ECO:0000256" key="6">
    <source>
        <dbReference type="ARBA" id="ARBA00022840"/>
    </source>
</evidence>
<feature type="compositionally biased region" description="Polar residues" evidence="8">
    <location>
        <begin position="303"/>
        <end position="322"/>
    </location>
</feature>
<dbReference type="SMART" id="SM00220">
    <property type="entry name" value="S_TKc"/>
    <property type="match status" value="1"/>
</dbReference>
<feature type="region of interest" description="Disordered" evidence="8">
    <location>
        <begin position="394"/>
        <end position="422"/>
    </location>
</feature>
<keyword evidence="9" id="KW-0812">Transmembrane</keyword>
<feature type="domain" description="Protein kinase" evidence="10">
    <location>
        <begin position="11"/>
        <end position="276"/>
    </location>
</feature>
<keyword evidence="3" id="KW-0808">Transferase</keyword>
<dbReference type="PROSITE" id="PS00108">
    <property type="entry name" value="PROTEIN_KINASE_ST"/>
    <property type="match status" value="1"/>
</dbReference>
<keyword evidence="9" id="KW-1133">Transmembrane helix</keyword>
<evidence type="ECO:0000256" key="5">
    <source>
        <dbReference type="ARBA" id="ARBA00022777"/>
    </source>
</evidence>
<dbReference type="EMBL" id="JAGGMR010000001">
    <property type="protein sequence ID" value="MBP2193866.1"/>
    <property type="molecule type" value="Genomic_DNA"/>
</dbReference>